<accession>A0A4Q9DP28</accession>
<dbReference type="InterPro" id="IPR046663">
    <property type="entry name" value="DUF6772"/>
</dbReference>
<evidence type="ECO:0000313" key="1">
    <source>
        <dbReference type="EMBL" id="TBL74661.1"/>
    </source>
</evidence>
<dbReference type="Pfam" id="PF20562">
    <property type="entry name" value="DUF6772"/>
    <property type="match status" value="1"/>
</dbReference>
<reference evidence="1 2" key="1">
    <citation type="submission" date="2019-02" db="EMBL/GenBank/DDBJ databases">
        <title>Paenibacillus sp. nov., isolated from surface-sterilized tissue of Thalictrum simplex L.</title>
        <authorList>
            <person name="Tuo L."/>
        </authorList>
    </citation>
    <scope>NUCLEOTIDE SEQUENCE [LARGE SCALE GENOMIC DNA]</scope>
    <source>
        <strain evidence="1 2">N2SHLJ1</strain>
    </source>
</reference>
<name>A0A4Q9DP28_9BACL</name>
<dbReference type="EMBL" id="SIRE01000019">
    <property type="protein sequence ID" value="TBL74661.1"/>
    <property type="molecule type" value="Genomic_DNA"/>
</dbReference>
<organism evidence="1 2">
    <name type="scientific">Paenibacillus thalictri</name>
    <dbReference type="NCBI Taxonomy" id="2527873"/>
    <lineage>
        <taxon>Bacteria</taxon>
        <taxon>Bacillati</taxon>
        <taxon>Bacillota</taxon>
        <taxon>Bacilli</taxon>
        <taxon>Bacillales</taxon>
        <taxon>Paenibacillaceae</taxon>
        <taxon>Paenibacillus</taxon>
    </lineage>
</organism>
<keyword evidence="2" id="KW-1185">Reference proteome</keyword>
<dbReference type="AlphaFoldDB" id="A0A4Q9DP28"/>
<sequence>MSDIRKAMLQADRKLSKFNPLRRILFYDDFDEGMNGWCELIGNHDGNLDQVRSIIADCRPPQLSSCNFFDIGTHGSMEGTYSLKLATRPKPLHMSQAIKRLTLPQKGRIQFETYFTYKAEQMFREREDGAVWDGNFDPSELDFGEFTISNDVSEGADGRRYHCALRYVNTNGKGELVQKWMYKTSVQPTAKMERAKMVPPPVDYHVIHPDDWAEVPGGAQQLCYNEVPTKVNWHYLRWVFDTELRCNVELQVNDLTMDLRGIEVPQYEHAYVGVKQLMNFCVDVRTHKQVRNFLYLDSIVVSVDW</sequence>
<comment type="caution">
    <text evidence="1">The sequence shown here is derived from an EMBL/GenBank/DDBJ whole genome shotgun (WGS) entry which is preliminary data.</text>
</comment>
<gene>
    <name evidence="1" type="ORF">EYB31_25435</name>
</gene>
<dbReference type="Proteomes" id="UP000293142">
    <property type="component" value="Unassembled WGS sequence"/>
</dbReference>
<dbReference type="OrthoDB" id="1030000at2"/>
<dbReference type="RefSeq" id="WP_131016245.1">
    <property type="nucleotide sequence ID" value="NZ_SIRE01000019.1"/>
</dbReference>
<protein>
    <submittedName>
        <fullName evidence="1">Uncharacterized protein</fullName>
    </submittedName>
</protein>
<evidence type="ECO:0000313" key="2">
    <source>
        <dbReference type="Proteomes" id="UP000293142"/>
    </source>
</evidence>
<proteinExistence type="predicted"/>